<gene>
    <name evidence="2" type="ORF">C8U37_107119</name>
</gene>
<accession>A0A2T5ILR2</accession>
<dbReference type="OrthoDB" id="9805928at2"/>
<protein>
    <recommendedName>
        <fullName evidence="4">Excisionase family DNA binding protein</fullName>
    </recommendedName>
</protein>
<feature type="region of interest" description="Disordered" evidence="1">
    <location>
        <begin position="77"/>
        <end position="97"/>
    </location>
</feature>
<feature type="compositionally biased region" description="Basic and acidic residues" evidence="1">
    <location>
        <begin position="83"/>
        <end position="97"/>
    </location>
</feature>
<name>A0A2T5ILR2_9LACT</name>
<evidence type="ECO:0000313" key="3">
    <source>
        <dbReference type="Proteomes" id="UP000244161"/>
    </source>
</evidence>
<dbReference type="RefSeq" id="WP_108032414.1">
    <property type="nucleotide sequence ID" value="NZ_QAOM01000007.1"/>
</dbReference>
<keyword evidence="3" id="KW-1185">Reference proteome</keyword>
<evidence type="ECO:0000313" key="2">
    <source>
        <dbReference type="EMBL" id="PTQ84751.1"/>
    </source>
</evidence>
<proteinExistence type="predicted"/>
<dbReference type="AlphaFoldDB" id="A0A2T5ILR2"/>
<comment type="caution">
    <text evidence="2">The sequence shown here is derived from an EMBL/GenBank/DDBJ whole genome shotgun (WGS) entry which is preliminary data.</text>
</comment>
<organism evidence="2 3">
    <name type="scientific">Trichococcus patagoniensis</name>
    <dbReference type="NCBI Taxonomy" id="382641"/>
    <lineage>
        <taxon>Bacteria</taxon>
        <taxon>Bacillati</taxon>
        <taxon>Bacillota</taxon>
        <taxon>Bacilli</taxon>
        <taxon>Lactobacillales</taxon>
        <taxon>Carnobacteriaceae</taxon>
        <taxon>Trichococcus</taxon>
    </lineage>
</organism>
<sequence>MSELITAMPKRAYNLKETAAILDISYHSLRALIDVGAIRPIFLPQAKITDAEIDKFLQNVQKDGEKYKELLEENNRRVSAKKPTTEEDKVETLEVAR</sequence>
<evidence type="ECO:0000256" key="1">
    <source>
        <dbReference type="SAM" id="MobiDB-lite"/>
    </source>
</evidence>
<reference evidence="2 3" key="1">
    <citation type="submission" date="2018-04" db="EMBL/GenBank/DDBJ databases">
        <title>Genomic Encyclopedia of Archaeal and Bacterial Type Strains, Phase II (KMG-II): from individual species to whole genera.</title>
        <authorList>
            <person name="Goeker M."/>
        </authorList>
    </citation>
    <scope>NUCLEOTIDE SEQUENCE [LARGE SCALE GENOMIC DNA]</scope>
    <source>
        <strain evidence="2 3">DSM 18806</strain>
    </source>
</reference>
<dbReference type="Proteomes" id="UP000244161">
    <property type="component" value="Unassembled WGS sequence"/>
</dbReference>
<evidence type="ECO:0008006" key="4">
    <source>
        <dbReference type="Google" id="ProtNLM"/>
    </source>
</evidence>
<dbReference type="EMBL" id="QAOM01000007">
    <property type="protein sequence ID" value="PTQ84751.1"/>
    <property type="molecule type" value="Genomic_DNA"/>
</dbReference>